<sequence>ARGKVKAELAYGSAAEAKKAVASLNGTTVAGNSRVLSVRMYRSIVKVGRAIFVSGFADGTEEVALREHFGTAGSIVNFTFLGNYSALVTYSSNEEGTSAVASLHGKSMDGSNRLLDVRVEGTAKVAILKENTVSIIGWDTLWQLVLFAVLFVAGFDKGTTVAAIQEHCGKAGSILDLQVIRGLALLTFSSSEEAATAVASLDNTTIEGNSRFIRVRDYEGPRR</sequence>
<feature type="non-terminal residue" evidence="4">
    <location>
        <position position="223"/>
    </location>
</feature>
<dbReference type="InterPro" id="IPR000504">
    <property type="entry name" value="RRM_dom"/>
</dbReference>
<dbReference type="InterPro" id="IPR012677">
    <property type="entry name" value="Nucleotide-bd_a/b_plait_sf"/>
</dbReference>
<dbReference type="AlphaFoldDB" id="A0A813ITU0"/>
<dbReference type="Gene3D" id="3.30.70.330">
    <property type="match status" value="2"/>
</dbReference>
<proteinExistence type="predicted"/>
<dbReference type="PROSITE" id="PS50102">
    <property type="entry name" value="RRM"/>
    <property type="match status" value="2"/>
</dbReference>
<dbReference type="GO" id="GO:0003729">
    <property type="term" value="F:mRNA binding"/>
    <property type="evidence" value="ECO:0007669"/>
    <property type="project" value="TreeGrafter"/>
</dbReference>
<dbReference type="PANTHER" id="PTHR48025">
    <property type="entry name" value="OS02G0815200 PROTEIN"/>
    <property type="match status" value="1"/>
</dbReference>
<dbReference type="EMBL" id="CAJNNW010014239">
    <property type="protein sequence ID" value="CAE8656377.1"/>
    <property type="molecule type" value="Genomic_DNA"/>
</dbReference>
<dbReference type="InterPro" id="IPR050502">
    <property type="entry name" value="Euk_RNA-bind_prot"/>
</dbReference>
<protein>
    <recommendedName>
        <fullName evidence="3">RRM domain-containing protein</fullName>
    </recommendedName>
</protein>
<feature type="domain" description="RRM" evidence="3">
    <location>
        <begin position="49"/>
        <end position="122"/>
    </location>
</feature>
<keyword evidence="1 2" id="KW-0694">RNA-binding</keyword>
<dbReference type="SUPFAM" id="SSF54928">
    <property type="entry name" value="RNA-binding domain, RBD"/>
    <property type="match status" value="2"/>
</dbReference>
<evidence type="ECO:0000256" key="1">
    <source>
        <dbReference type="ARBA" id="ARBA00022884"/>
    </source>
</evidence>
<accession>A0A813ITU0</accession>
<dbReference type="CDD" id="cd00590">
    <property type="entry name" value="RRM_SF"/>
    <property type="match status" value="2"/>
</dbReference>
<reference evidence="4" key="1">
    <citation type="submission" date="2021-02" db="EMBL/GenBank/DDBJ databases">
        <authorList>
            <person name="Dougan E. K."/>
            <person name="Rhodes N."/>
            <person name="Thang M."/>
            <person name="Chan C."/>
        </authorList>
    </citation>
    <scope>NUCLEOTIDE SEQUENCE</scope>
</reference>
<evidence type="ECO:0000256" key="2">
    <source>
        <dbReference type="PROSITE-ProRule" id="PRU00176"/>
    </source>
</evidence>
<evidence type="ECO:0000313" key="5">
    <source>
        <dbReference type="Proteomes" id="UP000626109"/>
    </source>
</evidence>
<name>A0A813ITU0_POLGL</name>
<feature type="domain" description="RRM" evidence="3">
    <location>
        <begin position="148"/>
        <end position="220"/>
    </location>
</feature>
<comment type="caution">
    <text evidence="4">The sequence shown here is derived from an EMBL/GenBank/DDBJ whole genome shotgun (WGS) entry which is preliminary data.</text>
</comment>
<gene>
    <name evidence="4" type="ORF">PGLA2088_LOCUS12160</name>
</gene>
<dbReference type="PANTHER" id="PTHR48025:SF1">
    <property type="entry name" value="RRM DOMAIN-CONTAINING PROTEIN"/>
    <property type="match status" value="1"/>
</dbReference>
<evidence type="ECO:0000313" key="4">
    <source>
        <dbReference type="EMBL" id="CAE8656377.1"/>
    </source>
</evidence>
<evidence type="ECO:0000259" key="3">
    <source>
        <dbReference type="PROSITE" id="PS50102"/>
    </source>
</evidence>
<dbReference type="Proteomes" id="UP000626109">
    <property type="component" value="Unassembled WGS sequence"/>
</dbReference>
<dbReference type="Pfam" id="PF00076">
    <property type="entry name" value="RRM_1"/>
    <property type="match status" value="2"/>
</dbReference>
<dbReference type="SMART" id="SM00360">
    <property type="entry name" value="RRM"/>
    <property type="match status" value="2"/>
</dbReference>
<dbReference type="InterPro" id="IPR035979">
    <property type="entry name" value="RBD_domain_sf"/>
</dbReference>
<organism evidence="4 5">
    <name type="scientific">Polarella glacialis</name>
    <name type="common">Dinoflagellate</name>
    <dbReference type="NCBI Taxonomy" id="89957"/>
    <lineage>
        <taxon>Eukaryota</taxon>
        <taxon>Sar</taxon>
        <taxon>Alveolata</taxon>
        <taxon>Dinophyceae</taxon>
        <taxon>Suessiales</taxon>
        <taxon>Suessiaceae</taxon>
        <taxon>Polarella</taxon>
    </lineage>
</organism>